<keyword evidence="2" id="KW-1185">Reference proteome</keyword>
<dbReference type="Proteomes" id="UP000296049">
    <property type="component" value="Unassembled WGS sequence"/>
</dbReference>
<reference evidence="2" key="1">
    <citation type="journal article" date="2013" name="Nat. Genet.">
        <title>The duck genome and transcriptome provide insight into an avian influenza virus reservoir species.</title>
        <authorList>
            <person name="Huang Y."/>
            <person name="Li Y."/>
            <person name="Burt D.W."/>
            <person name="Chen H."/>
            <person name="Zhang Y."/>
            <person name="Qian W."/>
            <person name="Kim H."/>
            <person name="Gan S."/>
            <person name="Zhao Y."/>
            <person name="Li J."/>
            <person name="Yi K."/>
            <person name="Feng H."/>
            <person name="Zhu P."/>
            <person name="Li B."/>
            <person name="Liu Q."/>
            <person name="Fairley S."/>
            <person name="Magor K.E."/>
            <person name="Du Z."/>
            <person name="Hu X."/>
            <person name="Goodman L."/>
            <person name="Tafer H."/>
            <person name="Vignal A."/>
            <person name="Lee T."/>
            <person name="Kim K.W."/>
            <person name="Sheng Z."/>
            <person name="An Y."/>
            <person name="Searle S."/>
            <person name="Herrero J."/>
            <person name="Groenen M.A."/>
            <person name="Crooijmans R.P."/>
            <person name="Faraut T."/>
            <person name="Cai Q."/>
            <person name="Webster R.G."/>
            <person name="Aldridge J.R."/>
            <person name="Warren W.C."/>
            <person name="Bartschat S."/>
            <person name="Kehr S."/>
            <person name="Marz M."/>
            <person name="Stadler P.F."/>
            <person name="Smith J."/>
            <person name="Kraus R.H."/>
            <person name="Zhao Y."/>
            <person name="Ren L."/>
            <person name="Fei J."/>
            <person name="Morisson M."/>
            <person name="Kaiser P."/>
            <person name="Griffin D.K."/>
            <person name="Rao M."/>
            <person name="Pitel F."/>
            <person name="Wang J."/>
            <person name="Li N."/>
        </authorList>
    </citation>
    <scope>NUCLEOTIDE SEQUENCE [LARGE SCALE GENOMIC DNA]</scope>
</reference>
<organism evidence="1 2">
    <name type="scientific">Anas platyrhynchos</name>
    <name type="common">Mallard</name>
    <name type="synonym">Anas boschas</name>
    <dbReference type="NCBI Taxonomy" id="8839"/>
    <lineage>
        <taxon>Eukaryota</taxon>
        <taxon>Metazoa</taxon>
        <taxon>Chordata</taxon>
        <taxon>Craniata</taxon>
        <taxon>Vertebrata</taxon>
        <taxon>Euteleostomi</taxon>
        <taxon>Archelosauria</taxon>
        <taxon>Archosauria</taxon>
        <taxon>Dinosauria</taxon>
        <taxon>Saurischia</taxon>
        <taxon>Theropoda</taxon>
        <taxon>Coelurosauria</taxon>
        <taxon>Aves</taxon>
        <taxon>Neognathae</taxon>
        <taxon>Galloanserae</taxon>
        <taxon>Anseriformes</taxon>
        <taxon>Anatidae</taxon>
        <taxon>Anatinae</taxon>
        <taxon>Anas</taxon>
    </lineage>
</organism>
<dbReference type="EMBL" id="KB746368">
    <property type="protein sequence ID" value="EOA93432.1"/>
    <property type="molecule type" value="Genomic_DNA"/>
</dbReference>
<evidence type="ECO:0000313" key="1">
    <source>
        <dbReference type="EMBL" id="EOA93432.1"/>
    </source>
</evidence>
<evidence type="ECO:0000313" key="2">
    <source>
        <dbReference type="Proteomes" id="UP000296049"/>
    </source>
</evidence>
<proteinExistence type="predicted"/>
<dbReference type="AlphaFoldDB" id="R0KZM3"/>
<sequence length="267" mass="29371">MTKRGLGLVVGLRLLVGKRRRKELELSSPGCRPSTSTRRRFLTPRWSQRIQISPVPVRDHAAVYVAHVEEGRLWIEGSVAAHSQVFQPAFLCPDNAESVKVFTEIPQLELKMQAVLWAPLKRSISFCLASRKCGFSFSPEAPKVCGVTVHAGAPNLHMILSVTQSKCDANLQSQLTTEGCRCSELPGAKLAVSGQGGLMVFIKRCFVARLPRSTFACRVEVAAEVSSGCWGQEHVWGTGPGLRVIQASKHHVMWQVQLIQSALENSF</sequence>
<accession>R0KZM3</accession>
<gene>
    <name evidence="1" type="ORF">Anapl_14348</name>
</gene>
<protein>
    <submittedName>
        <fullName evidence="1">Uncharacterized protein</fullName>
    </submittedName>
</protein>
<name>R0KZM3_ANAPL</name>